<dbReference type="SUPFAM" id="SSF54593">
    <property type="entry name" value="Glyoxalase/Bleomycin resistance protein/Dihydroxybiphenyl dioxygenase"/>
    <property type="match status" value="1"/>
</dbReference>
<dbReference type="PANTHER" id="PTHR43048">
    <property type="entry name" value="METHYLMALONYL-COA EPIMERASE"/>
    <property type="match status" value="1"/>
</dbReference>
<dbReference type="Gene3D" id="3.10.180.10">
    <property type="entry name" value="2,3-Dihydroxybiphenyl 1,2-Dioxygenase, domain 1"/>
    <property type="match status" value="1"/>
</dbReference>
<name>A0A174GGH2_9FIRM</name>
<gene>
    <name evidence="3" type="ORF">ERS852417_02688</name>
</gene>
<dbReference type="Proteomes" id="UP000095384">
    <property type="component" value="Unassembled WGS sequence"/>
</dbReference>
<dbReference type="GO" id="GO:0046491">
    <property type="term" value="P:L-methylmalonyl-CoA metabolic process"/>
    <property type="evidence" value="ECO:0007669"/>
    <property type="project" value="TreeGrafter"/>
</dbReference>
<reference evidence="3 4" key="1">
    <citation type="submission" date="2015-09" db="EMBL/GenBank/DDBJ databases">
        <authorList>
            <consortium name="Pathogen Informatics"/>
        </authorList>
    </citation>
    <scope>NUCLEOTIDE SEQUENCE [LARGE SCALE GENOMIC DNA]</scope>
    <source>
        <strain evidence="3 4">2789STDY5608860</strain>
    </source>
</reference>
<evidence type="ECO:0000256" key="1">
    <source>
        <dbReference type="ARBA" id="ARBA00022723"/>
    </source>
</evidence>
<keyword evidence="1" id="KW-0479">Metal-binding</keyword>
<dbReference type="AlphaFoldDB" id="A0A174GGH2"/>
<accession>A0A174GGH2</accession>
<evidence type="ECO:0000313" key="3">
    <source>
        <dbReference type="EMBL" id="CUO61041.1"/>
    </source>
</evidence>
<organism evidence="3 4">
    <name type="scientific">Agathobacter rectalis</name>
    <dbReference type="NCBI Taxonomy" id="39491"/>
    <lineage>
        <taxon>Bacteria</taxon>
        <taxon>Bacillati</taxon>
        <taxon>Bacillota</taxon>
        <taxon>Clostridia</taxon>
        <taxon>Lachnospirales</taxon>
        <taxon>Lachnospiraceae</taxon>
        <taxon>Agathobacter</taxon>
    </lineage>
</organism>
<protein>
    <submittedName>
        <fullName evidence="3">Methylmalonyl-CoA epimerase</fullName>
    </submittedName>
</protein>
<dbReference type="InterPro" id="IPR051785">
    <property type="entry name" value="MMCE/EMCE_epimerase"/>
</dbReference>
<dbReference type="RefSeq" id="WP_055225009.1">
    <property type="nucleotide sequence ID" value="NZ_CYYW01000027.1"/>
</dbReference>
<evidence type="ECO:0000259" key="2">
    <source>
        <dbReference type="PROSITE" id="PS51819"/>
    </source>
</evidence>
<feature type="domain" description="VOC" evidence="2">
    <location>
        <begin position="2"/>
        <end position="129"/>
    </location>
</feature>
<dbReference type="InterPro" id="IPR029068">
    <property type="entry name" value="Glyas_Bleomycin-R_OHBP_Dase"/>
</dbReference>
<dbReference type="GO" id="GO:0046872">
    <property type="term" value="F:metal ion binding"/>
    <property type="evidence" value="ECO:0007669"/>
    <property type="project" value="UniProtKB-KW"/>
</dbReference>
<dbReference type="InterPro" id="IPR037523">
    <property type="entry name" value="VOC_core"/>
</dbReference>
<proteinExistence type="predicted"/>
<sequence length="129" mass="15201">MKIHHVGYYVQDIKRARNIFSMMGFDEESEQIYDEERGINVLFLTNGENRIELIEKCTEESDVDFIAKGKRSMPYHICYEVNNIEESVDFLKQNRFIVIKKPSNAIAIQNRRVAFLYCKECGLIELVEK</sequence>
<dbReference type="GO" id="GO:0004493">
    <property type="term" value="F:methylmalonyl-CoA epimerase activity"/>
    <property type="evidence" value="ECO:0007669"/>
    <property type="project" value="TreeGrafter"/>
</dbReference>
<dbReference type="Pfam" id="PF13669">
    <property type="entry name" value="Glyoxalase_4"/>
    <property type="match status" value="1"/>
</dbReference>
<dbReference type="PANTHER" id="PTHR43048:SF3">
    <property type="entry name" value="METHYLMALONYL-COA EPIMERASE, MITOCHONDRIAL"/>
    <property type="match status" value="1"/>
</dbReference>
<evidence type="ECO:0000313" key="4">
    <source>
        <dbReference type="Proteomes" id="UP000095384"/>
    </source>
</evidence>
<dbReference type="PROSITE" id="PS51819">
    <property type="entry name" value="VOC"/>
    <property type="match status" value="1"/>
</dbReference>
<dbReference type="EMBL" id="CYYW01000027">
    <property type="protein sequence ID" value="CUO61041.1"/>
    <property type="molecule type" value="Genomic_DNA"/>
</dbReference>